<reference evidence="3 4" key="1">
    <citation type="journal article" date="2021" name="Environ. Microbiol.">
        <title>Gene family expansions and transcriptome signatures uncover fungal adaptations to wood decay.</title>
        <authorList>
            <person name="Hage H."/>
            <person name="Miyauchi S."/>
            <person name="Viragh M."/>
            <person name="Drula E."/>
            <person name="Min B."/>
            <person name="Chaduli D."/>
            <person name="Navarro D."/>
            <person name="Favel A."/>
            <person name="Norest M."/>
            <person name="Lesage-Meessen L."/>
            <person name="Balint B."/>
            <person name="Merenyi Z."/>
            <person name="de Eugenio L."/>
            <person name="Morin E."/>
            <person name="Martinez A.T."/>
            <person name="Baldrian P."/>
            <person name="Stursova M."/>
            <person name="Martinez M.J."/>
            <person name="Novotny C."/>
            <person name="Magnuson J.K."/>
            <person name="Spatafora J.W."/>
            <person name="Maurice S."/>
            <person name="Pangilinan J."/>
            <person name="Andreopoulos W."/>
            <person name="LaButti K."/>
            <person name="Hundley H."/>
            <person name="Na H."/>
            <person name="Kuo A."/>
            <person name="Barry K."/>
            <person name="Lipzen A."/>
            <person name="Henrissat B."/>
            <person name="Riley R."/>
            <person name="Ahrendt S."/>
            <person name="Nagy L.G."/>
            <person name="Grigoriev I.V."/>
            <person name="Martin F."/>
            <person name="Rosso M.N."/>
        </authorList>
    </citation>
    <scope>NUCLEOTIDE SEQUENCE [LARGE SCALE GENOMIC DNA]</scope>
    <source>
        <strain evidence="3 4">CIRM-BRFM 1785</strain>
    </source>
</reference>
<feature type="compositionally biased region" description="Low complexity" evidence="1">
    <location>
        <begin position="243"/>
        <end position="260"/>
    </location>
</feature>
<feature type="region of interest" description="Disordered" evidence="1">
    <location>
        <begin position="240"/>
        <end position="271"/>
    </location>
</feature>
<name>A0ABQ8JXX1_9APHY</name>
<dbReference type="RefSeq" id="XP_047772606.1">
    <property type="nucleotide sequence ID" value="XM_047918606.1"/>
</dbReference>
<keyword evidence="4" id="KW-1185">Reference proteome</keyword>
<protein>
    <submittedName>
        <fullName evidence="3">Uncharacterized protein</fullName>
    </submittedName>
</protein>
<proteinExistence type="predicted"/>
<dbReference type="Proteomes" id="UP000814176">
    <property type="component" value="Unassembled WGS sequence"/>
</dbReference>
<keyword evidence="2" id="KW-1133">Transmembrane helix</keyword>
<comment type="caution">
    <text evidence="3">The sequence shown here is derived from an EMBL/GenBank/DDBJ whole genome shotgun (WGS) entry which is preliminary data.</text>
</comment>
<sequence>MSFHLVYGAFTALRAYAIGYRSVWLACSIFFWSLPVVATEIYELIVSVPNTVPQPVGCAISTDGDKKLQSTLFLAGQATAIIPEILLIGAIWYHAMQVAAVKHIRQLFGLDTPFTTILIRDGSVYFVAALILLVINVVYSGVTAINTGILAPIVYSLQTILLSHFYVNLHEAFEARQAGMASEGTQLSELQFGTRLLGTLAGSLAYKDGSALAFADMENDLEWDSERGSKQEGVVELSVIGKSRAGQSSSLSPSSGGSRSFLDDTSTKKTA</sequence>
<dbReference type="GeneID" id="71999338"/>
<feature type="compositionally biased region" description="Basic and acidic residues" evidence="1">
    <location>
        <begin position="261"/>
        <end position="271"/>
    </location>
</feature>
<evidence type="ECO:0000256" key="1">
    <source>
        <dbReference type="SAM" id="MobiDB-lite"/>
    </source>
</evidence>
<evidence type="ECO:0000313" key="4">
    <source>
        <dbReference type="Proteomes" id="UP000814176"/>
    </source>
</evidence>
<feature type="transmembrane region" description="Helical" evidence="2">
    <location>
        <begin position="72"/>
        <end position="95"/>
    </location>
</feature>
<keyword evidence="2" id="KW-0472">Membrane</keyword>
<dbReference type="EMBL" id="JADCUA010000043">
    <property type="protein sequence ID" value="KAH9829088.1"/>
    <property type="molecule type" value="Genomic_DNA"/>
</dbReference>
<evidence type="ECO:0000256" key="2">
    <source>
        <dbReference type="SAM" id="Phobius"/>
    </source>
</evidence>
<organism evidence="3 4">
    <name type="scientific">Rhodofomes roseus</name>
    <dbReference type="NCBI Taxonomy" id="34475"/>
    <lineage>
        <taxon>Eukaryota</taxon>
        <taxon>Fungi</taxon>
        <taxon>Dikarya</taxon>
        <taxon>Basidiomycota</taxon>
        <taxon>Agaricomycotina</taxon>
        <taxon>Agaricomycetes</taxon>
        <taxon>Polyporales</taxon>
        <taxon>Rhodofomes</taxon>
    </lineage>
</organism>
<gene>
    <name evidence="3" type="ORF">C8Q71DRAFT_447947</name>
</gene>
<feature type="transmembrane region" description="Helical" evidence="2">
    <location>
        <begin position="124"/>
        <end position="142"/>
    </location>
</feature>
<accession>A0ABQ8JXX1</accession>
<keyword evidence="2" id="KW-0812">Transmembrane</keyword>
<feature type="transmembrane region" description="Helical" evidence="2">
    <location>
        <begin position="23"/>
        <end position="45"/>
    </location>
</feature>
<feature type="transmembrane region" description="Helical" evidence="2">
    <location>
        <begin position="148"/>
        <end position="167"/>
    </location>
</feature>
<evidence type="ECO:0000313" key="3">
    <source>
        <dbReference type="EMBL" id="KAH9829088.1"/>
    </source>
</evidence>